<dbReference type="eggNOG" id="COG3070">
    <property type="taxonomic scope" value="Bacteria"/>
</dbReference>
<accession>A0A1E5BHN9</accession>
<dbReference type="Gene3D" id="1.10.150.20">
    <property type="entry name" value="5' to 3' exonuclease, C-terminal subdomain"/>
    <property type="match status" value="1"/>
</dbReference>
<protein>
    <submittedName>
        <fullName evidence="3">DNA transformation protein</fullName>
    </submittedName>
</protein>
<feature type="domain" description="TfoX N-terminal" evidence="1">
    <location>
        <begin position="12"/>
        <end position="101"/>
    </location>
</feature>
<dbReference type="PANTHER" id="PTHR36121:SF1">
    <property type="entry name" value="PROTEIN SXY"/>
    <property type="match status" value="1"/>
</dbReference>
<dbReference type="OrthoDB" id="4225809at2"/>
<dbReference type="EMBL" id="AJYQ02000038">
    <property type="protein sequence ID" value="OEE36565.1"/>
    <property type="molecule type" value="Genomic_DNA"/>
</dbReference>
<dbReference type="Pfam" id="PF04994">
    <property type="entry name" value="TfoX_C"/>
    <property type="match status" value="1"/>
</dbReference>
<name>A0A1E5BHN9_9VIBR</name>
<evidence type="ECO:0000259" key="1">
    <source>
        <dbReference type="Pfam" id="PF04993"/>
    </source>
</evidence>
<dbReference type="PIRSF" id="PIRSF028788">
    <property type="entry name" value="TfoX_Sxy"/>
    <property type="match status" value="1"/>
</dbReference>
<dbReference type="PANTHER" id="PTHR36121">
    <property type="entry name" value="PROTEIN SXY"/>
    <property type="match status" value="1"/>
</dbReference>
<proteinExistence type="predicted"/>
<dbReference type="InterPro" id="IPR007077">
    <property type="entry name" value="TfoX_C"/>
</dbReference>
<dbReference type="SUPFAM" id="SSF159894">
    <property type="entry name" value="YgaC/TfoX-N like"/>
    <property type="match status" value="1"/>
</dbReference>
<dbReference type="InterPro" id="IPR007076">
    <property type="entry name" value="TfoX_N"/>
</dbReference>
<organism evidence="3 4">
    <name type="scientific">Vibrio genomosp. F10 str. ZF-129</name>
    <dbReference type="NCBI Taxonomy" id="1187848"/>
    <lineage>
        <taxon>Bacteria</taxon>
        <taxon>Pseudomonadati</taxon>
        <taxon>Pseudomonadota</taxon>
        <taxon>Gammaproteobacteria</taxon>
        <taxon>Vibrionales</taxon>
        <taxon>Vibrionaceae</taxon>
        <taxon>Vibrio</taxon>
    </lineage>
</organism>
<dbReference type="InterPro" id="IPR026256">
    <property type="entry name" value="TfoX-like_gammaprotbact"/>
</dbReference>
<dbReference type="Proteomes" id="UP000094741">
    <property type="component" value="Unassembled WGS sequence"/>
</dbReference>
<feature type="domain" description="TfoX C-terminal" evidence="2">
    <location>
        <begin position="115"/>
        <end position="194"/>
    </location>
</feature>
<reference evidence="3 4" key="1">
    <citation type="journal article" date="2012" name="Science">
        <title>Ecological populations of bacteria act as socially cohesive units of antibiotic production and resistance.</title>
        <authorList>
            <person name="Cordero O.X."/>
            <person name="Wildschutte H."/>
            <person name="Kirkup B."/>
            <person name="Proehl S."/>
            <person name="Ngo L."/>
            <person name="Hussain F."/>
            <person name="Le Roux F."/>
            <person name="Mincer T."/>
            <person name="Polz M.F."/>
        </authorList>
    </citation>
    <scope>NUCLEOTIDE SEQUENCE [LARGE SCALE GENOMIC DNA]</scope>
    <source>
        <strain evidence="3 4">ZF-129</strain>
    </source>
</reference>
<dbReference type="Pfam" id="PF04993">
    <property type="entry name" value="TfoX_N"/>
    <property type="match status" value="1"/>
</dbReference>
<evidence type="ECO:0000313" key="4">
    <source>
        <dbReference type="Proteomes" id="UP000094741"/>
    </source>
</evidence>
<sequence length="196" mass="22167">MDKPILKDSMRLFEQLGRVKSRSMFGGFGIFVEDTMFALVVNDKLHIRADSIAVKKFKQQGYMPYVYKKRGHPVVTKYYALPDDWMSDSATTLAEAKNSLEIAKKEKESQASAKPDRLKDLPNLRLATERMLKKAGIDSVATLEEQGSVAAYKAIQQSHPSDVGLELLWALEGAIKGTHWSVIPQERREELANRLR</sequence>
<comment type="caution">
    <text evidence="3">The sequence shown here is derived from an EMBL/GenBank/DDBJ whole genome shotgun (WGS) entry which is preliminary data.</text>
</comment>
<dbReference type="InterPro" id="IPR047525">
    <property type="entry name" value="TfoX-like"/>
</dbReference>
<evidence type="ECO:0000313" key="3">
    <source>
        <dbReference type="EMBL" id="OEE36565.1"/>
    </source>
</evidence>
<gene>
    <name evidence="3" type="ORF">A1QO_18405</name>
</gene>
<dbReference type="STRING" id="1187848.A1QO_18405"/>
<dbReference type="Gene3D" id="3.30.1460.30">
    <property type="entry name" value="YgaC/TfoX-N like chaperone"/>
    <property type="match status" value="1"/>
</dbReference>
<evidence type="ECO:0000259" key="2">
    <source>
        <dbReference type="Pfam" id="PF04994"/>
    </source>
</evidence>
<dbReference type="RefSeq" id="WP_017033755.1">
    <property type="nucleotide sequence ID" value="NZ_AJYQ02000038.1"/>
</dbReference>
<dbReference type="GO" id="GO:0030420">
    <property type="term" value="P:establishment of competence for transformation"/>
    <property type="evidence" value="ECO:0007669"/>
    <property type="project" value="InterPro"/>
</dbReference>
<dbReference type="AlphaFoldDB" id="A0A1E5BHN9"/>